<gene>
    <name evidence="10" type="ORF">XYLVIOL_LOCUS3942</name>
</gene>
<dbReference type="Pfam" id="PF02949">
    <property type="entry name" value="7tm_6"/>
    <property type="match status" value="1"/>
</dbReference>
<protein>
    <recommendedName>
        <fullName evidence="9">Odorant receptor</fullName>
    </recommendedName>
</protein>
<feature type="transmembrane region" description="Helical" evidence="9">
    <location>
        <begin position="141"/>
        <end position="163"/>
    </location>
</feature>
<accession>A0ABP1NGF2</accession>
<feature type="transmembrane region" description="Helical" evidence="9">
    <location>
        <begin position="201"/>
        <end position="226"/>
    </location>
</feature>
<dbReference type="InterPro" id="IPR004117">
    <property type="entry name" value="7tm6_olfct_rcpt"/>
</dbReference>
<keyword evidence="3 9" id="KW-0812">Transmembrane</keyword>
<feature type="transmembrane region" description="Helical" evidence="9">
    <location>
        <begin position="311"/>
        <end position="334"/>
    </location>
</feature>
<keyword evidence="8 9" id="KW-0807">Transducer</keyword>
<dbReference type="EMBL" id="CAXAJV020001290">
    <property type="protein sequence ID" value="CAL7939527.1"/>
    <property type="molecule type" value="Genomic_DNA"/>
</dbReference>
<evidence type="ECO:0000256" key="3">
    <source>
        <dbReference type="ARBA" id="ARBA00022692"/>
    </source>
</evidence>
<dbReference type="PANTHER" id="PTHR21137">
    <property type="entry name" value="ODORANT RECEPTOR"/>
    <property type="match status" value="1"/>
</dbReference>
<evidence type="ECO:0000256" key="7">
    <source>
        <dbReference type="ARBA" id="ARBA00023170"/>
    </source>
</evidence>
<comment type="subcellular location">
    <subcellularLocation>
        <location evidence="9">Cell membrane</location>
        <topology evidence="9">Multi-pass membrane protein</topology>
    </subcellularLocation>
    <subcellularLocation>
        <location evidence="1">Membrane</location>
        <topology evidence="1">Multi-pass membrane protein</topology>
    </subcellularLocation>
</comment>
<sequence length="410" mass="46296">MDFAMGWNHFNLTLLGVWPEPRKISKTSRLMSNLVFWVTTLVTFTFICAPQTAYLILKSTSFDEVIENLSINVPIVFALIKQIVLRYHNEDAQISTNVQNYQISTRLALTVLVGQIFDDWSVPIAQQDRQMMLKNAKTSRMISIVCSTLTYLMLLAFISLQIWSSMENASEANLRGLLHPATFPYDTSKSPNFEITWLGQFVGTVLTAICYSCFDTFLAVLVLHLCGQLSVLRMTLEDLVKTTKENDYKGFHVRLGLIVHRHDQLFKFAVIVEDCFNFTLLVQTIICTVMFCFTGYRMITSVGQEDADVPIVGLTFFVIHVIYTMLHLFIYCYVGETLLGQSTGVGQSTYNCNWYDLPPKDAASLIILICRAKVPFQITAGKFSPFSLELFNSVLKTSAGYLSVLLAVKG</sequence>
<organism evidence="10 11">
    <name type="scientific">Xylocopa violacea</name>
    <name type="common">Violet carpenter bee</name>
    <name type="synonym">Apis violacea</name>
    <dbReference type="NCBI Taxonomy" id="135666"/>
    <lineage>
        <taxon>Eukaryota</taxon>
        <taxon>Metazoa</taxon>
        <taxon>Ecdysozoa</taxon>
        <taxon>Arthropoda</taxon>
        <taxon>Hexapoda</taxon>
        <taxon>Insecta</taxon>
        <taxon>Pterygota</taxon>
        <taxon>Neoptera</taxon>
        <taxon>Endopterygota</taxon>
        <taxon>Hymenoptera</taxon>
        <taxon>Apocrita</taxon>
        <taxon>Aculeata</taxon>
        <taxon>Apoidea</taxon>
        <taxon>Anthophila</taxon>
        <taxon>Apidae</taxon>
        <taxon>Xylocopa</taxon>
        <taxon>Xylocopa</taxon>
    </lineage>
</organism>
<feature type="transmembrane region" description="Helical" evidence="9">
    <location>
        <begin position="275"/>
        <end position="299"/>
    </location>
</feature>
<keyword evidence="6 9" id="KW-0472">Membrane</keyword>
<proteinExistence type="inferred from homology"/>
<feature type="transmembrane region" description="Helical" evidence="9">
    <location>
        <begin position="34"/>
        <end position="57"/>
    </location>
</feature>
<evidence type="ECO:0000256" key="5">
    <source>
        <dbReference type="ARBA" id="ARBA00022989"/>
    </source>
</evidence>
<comment type="caution">
    <text evidence="10">The sequence shown here is derived from an EMBL/GenBank/DDBJ whole genome shotgun (WGS) entry which is preliminary data.</text>
</comment>
<evidence type="ECO:0000256" key="1">
    <source>
        <dbReference type="ARBA" id="ARBA00004141"/>
    </source>
</evidence>
<keyword evidence="7 9" id="KW-0675">Receptor</keyword>
<reference evidence="10 11" key="1">
    <citation type="submission" date="2024-08" db="EMBL/GenBank/DDBJ databases">
        <authorList>
            <person name="Will J Nash"/>
            <person name="Angela Man"/>
            <person name="Seanna McTaggart"/>
            <person name="Kendall Baker"/>
            <person name="Tom Barker"/>
            <person name="Leah Catchpole"/>
            <person name="Alex Durrant"/>
            <person name="Karim Gharbi"/>
            <person name="Naomi Irish"/>
            <person name="Gemy Kaithakottil"/>
            <person name="Debby Ku"/>
            <person name="Aaliyah Providence"/>
            <person name="Felix Shaw"/>
            <person name="David Swarbreck"/>
            <person name="Chris Watkins"/>
            <person name="Ann M. McCartney"/>
            <person name="Giulio Formenti"/>
            <person name="Alice Mouton"/>
            <person name="Noel Vella"/>
            <person name="Bjorn M von Reumont"/>
            <person name="Adriana Vella"/>
            <person name="Wilfried Haerty"/>
        </authorList>
    </citation>
    <scope>NUCLEOTIDE SEQUENCE [LARGE SCALE GENOMIC DNA]</scope>
</reference>
<evidence type="ECO:0000313" key="11">
    <source>
        <dbReference type="Proteomes" id="UP001642520"/>
    </source>
</evidence>
<evidence type="ECO:0000256" key="2">
    <source>
        <dbReference type="ARBA" id="ARBA00022606"/>
    </source>
</evidence>
<evidence type="ECO:0000256" key="8">
    <source>
        <dbReference type="ARBA" id="ARBA00023224"/>
    </source>
</evidence>
<dbReference type="PANTHER" id="PTHR21137:SF42">
    <property type="entry name" value="ODORANT RECEPTOR 83A"/>
    <property type="match status" value="1"/>
</dbReference>
<keyword evidence="4 9" id="KW-0552">Olfaction</keyword>
<keyword evidence="11" id="KW-1185">Reference proteome</keyword>
<keyword evidence="2 9" id="KW-0716">Sensory transduction</keyword>
<evidence type="ECO:0000256" key="9">
    <source>
        <dbReference type="RuleBase" id="RU351113"/>
    </source>
</evidence>
<comment type="caution">
    <text evidence="9">Lacks conserved residue(s) required for the propagation of feature annotation.</text>
</comment>
<dbReference type="Proteomes" id="UP001642520">
    <property type="component" value="Unassembled WGS sequence"/>
</dbReference>
<evidence type="ECO:0000256" key="6">
    <source>
        <dbReference type="ARBA" id="ARBA00023136"/>
    </source>
</evidence>
<evidence type="ECO:0000256" key="4">
    <source>
        <dbReference type="ARBA" id="ARBA00022725"/>
    </source>
</evidence>
<keyword evidence="5 9" id="KW-1133">Transmembrane helix</keyword>
<name>A0ABP1NGF2_XYLVO</name>
<evidence type="ECO:0000313" key="10">
    <source>
        <dbReference type="EMBL" id="CAL7939527.1"/>
    </source>
</evidence>
<comment type="similarity">
    <text evidence="9">Belongs to the insect chemoreceptor superfamily. Heteromeric odorant receptor channel (TC 1.A.69) family.</text>
</comment>